<name>Q3SUV5_NITWN</name>
<keyword evidence="10" id="KW-0732">Signal</keyword>
<keyword evidence="4 9" id="KW-0479">Metal-binding</keyword>
<dbReference type="GO" id="GO:0042597">
    <property type="term" value="C:periplasmic space"/>
    <property type="evidence" value="ECO:0007669"/>
    <property type="project" value="UniProtKB-SubCell"/>
</dbReference>
<feature type="chain" id="PRO_5004229331" evidence="10">
    <location>
        <begin position="25"/>
        <end position="205"/>
    </location>
</feature>
<dbReference type="Gene3D" id="1.10.760.10">
    <property type="entry name" value="Cytochrome c-like domain"/>
    <property type="match status" value="2"/>
</dbReference>
<feature type="signal peptide" evidence="10">
    <location>
        <begin position="1"/>
        <end position="24"/>
    </location>
</feature>
<gene>
    <name evidence="12" type="ordered locus">Nwi_0670</name>
</gene>
<sequence length="205" mass="22141">MSRFLIVGMTSLAAFALLVRHAFADAIVDAPDRPWEACGNCHGVDGISATAHFPKLAGQKRAYIEKQLRDFRSGLRINDNGQMSGTGDFPDHALELAAAYFSQLSAPSPESRENNNISRAKTIVESGVPKAGVPACRSCHNGDANLEPWLEAQHAGYLAKQLKDFKSGVRGNDKVMADIARRLSDDDIEEVAGFLASTPRPPGKH</sequence>
<keyword evidence="2" id="KW-0813">Transport</keyword>
<dbReference type="GO" id="GO:0009055">
    <property type="term" value="F:electron transfer activity"/>
    <property type="evidence" value="ECO:0007669"/>
    <property type="project" value="InterPro"/>
</dbReference>
<dbReference type="InterPro" id="IPR036909">
    <property type="entry name" value="Cyt_c-like_dom_sf"/>
</dbReference>
<dbReference type="GO" id="GO:0020037">
    <property type="term" value="F:heme binding"/>
    <property type="evidence" value="ECO:0007669"/>
    <property type="project" value="InterPro"/>
</dbReference>
<dbReference type="KEGG" id="nwi:Nwi_0670"/>
<evidence type="ECO:0000256" key="7">
    <source>
        <dbReference type="ARBA" id="ARBA00023004"/>
    </source>
</evidence>
<feature type="binding site" description="axial binding residue" evidence="9">
    <location>
        <position position="176"/>
    </location>
    <ligand>
        <name>heme c</name>
        <dbReference type="ChEBI" id="CHEBI:61717"/>
        <label>2</label>
    </ligand>
    <ligandPart>
        <name>Fe</name>
        <dbReference type="ChEBI" id="CHEBI:18248"/>
    </ligandPart>
</feature>
<dbReference type="EMBL" id="CP000115">
    <property type="protein sequence ID" value="ABA03936.1"/>
    <property type="molecule type" value="Genomic_DNA"/>
</dbReference>
<dbReference type="AlphaFoldDB" id="Q3SUV5"/>
<evidence type="ECO:0000256" key="9">
    <source>
        <dbReference type="PIRSR" id="PIRSR000005-2"/>
    </source>
</evidence>
<dbReference type="PANTHER" id="PTHR33751:SF9">
    <property type="entry name" value="CYTOCHROME C4"/>
    <property type="match status" value="1"/>
</dbReference>
<feature type="domain" description="Cytochrome c" evidence="11">
    <location>
        <begin position="115"/>
        <end position="199"/>
    </location>
</feature>
<dbReference type="InterPro" id="IPR009056">
    <property type="entry name" value="Cyt_c-like_dom"/>
</dbReference>
<protein>
    <submittedName>
        <fullName evidence="12">Cytochrome c553</fullName>
    </submittedName>
</protein>
<feature type="binding site" description="axial binding residue" evidence="9">
    <location>
        <position position="83"/>
    </location>
    <ligand>
        <name>heme c</name>
        <dbReference type="ChEBI" id="CHEBI:61717"/>
        <label>1</label>
    </ligand>
    <ligandPart>
        <name>Fe</name>
        <dbReference type="ChEBI" id="CHEBI:18248"/>
    </ligandPart>
</feature>
<reference evidence="12 13" key="1">
    <citation type="journal article" date="2006" name="Appl. Environ. Microbiol.">
        <title>Genome sequence of the chemolithoautotrophic nitrite-oxidizing bacterium Nitrobacter winogradskyi Nb-255.</title>
        <authorList>
            <person name="Starkenburg S.R."/>
            <person name="Chain P.S."/>
            <person name="Sayavedra-Soto L.A."/>
            <person name="Hauser L."/>
            <person name="Land M.L."/>
            <person name="Larimer F.W."/>
            <person name="Malfatti S.A."/>
            <person name="Klotz M.G."/>
            <person name="Bottomley P.J."/>
            <person name="Arp D.J."/>
            <person name="Hickey W.J."/>
        </authorList>
    </citation>
    <scope>NUCLEOTIDE SEQUENCE [LARGE SCALE GENOMIC DNA]</scope>
    <source>
        <strain evidence="13">ATCC 25391 / DSM 10237 / CIP 104748 / NCIMB 11846 / Nb-255</strain>
    </source>
</reference>
<feature type="binding site" description="axial binding residue" evidence="9">
    <location>
        <position position="140"/>
    </location>
    <ligand>
        <name>heme c</name>
        <dbReference type="ChEBI" id="CHEBI:61717"/>
        <label>2</label>
    </ligand>
    <ligandPart>
        <name>Fe</name>
        <dbReference type="ChEBI" id="CHEBI:18248"/>
    </ligandPart>
</feature>
<dbReference type="PROSITE" id="PS51007">
    <property type="entry name" value="CYTC"/>
    <property type="match status" value="2"/>
</dbReference>
<dbReference type="STRING" id="323098.Nwi_0670"/>
<feature type="binding site" description="covalent" evidence="8">
    <location>
        <position position="38"/>
    </location>
    <ligand>
        <name>heme c</name>
        <dbReference type="ChEBI" id="CHEBI:61717"/>
        <label>1</label>
    </ligand>
</feature>
<evidence type="ECO:0000313" key="12">
    <source>
        <dbReference type="EMBL" id="ABA03936.1"/>
    </source>
</evidence>
<evidence type="ECO:0000256" key="3">
    <source>
        <dbReference type="ARBA" id="ARBA00022617"/>
    </source>
</evidence>
<comment type="subcellular location">
    <subcellularLocation>
        <location evidence="1">Periplasm</location>
    </subcellularLocation>
</comment>
<evidence type="ECO:0000256" key="8">
    <source>
        <dbReference type="PIRSR" id="PIRSR000005-1"/>
    </source>
</evidence>
<evidence type="ECO:0000256" key="1">
    <source>
        <dbReference type="ARBA" id="ARBA00004418"/>
    </source>
</evidence>
<keyword evidence="6" id="KW-0249">Electron transport</keyword>
<keyword evidence="7 9" id="KW-0408">Iron</keyword>
<organism evidence="12 13">
    <name type="scientific">Nitrobacter winogradskyi (strain ATCC 25391 / DSM 10237 / CIP 104748 / NCIMB 11846 / Nb-255)</name>
    <dbReference type="NCBI Taxonomy" id="323098"/>
    <lineage>
        <taxon>Bacteria</taxon>
        <taxon>Pseudomonadati</taxon>
        <taxon>Pseudomonadota</taxon>
        <taxon>Alphaproteobacteria</taxon>
        <taxon>Hyphomicrobiales</taxon>
        <taxon>Nitrobacteraceae</taxon>
        <taxon>Nitrobacter</taxon>
    </lineage>
</organism>
<comment type="PTM">
    <text evidence="8">Binds 2 heme c groups covalently per subunit.</text>
</comment>
<dbReference type="GO" id="GO:0005506">
    <property type="term" value="F:iron ion binding"/>
    <property type="evidence" value="ECO:0007669"/>
    <property type="project" value="InterPro"/>
</dbReference>
<keyword evidence="3 8" id="KW-0349">Heme</keyword>
<dbReference type="RefSeq" id="WP_011313992.1">
    <property type="nucleotide sequence ID" value="NC_007406.1"/>
</dbReference>
<dbReference type="SUPFAM" id="SSF46626">
    <property type="entry name" value="Cytochrome c"/>
    <property type="match status" value="2"/>
</dbReference>
<dbReference type="Proteomes" id="UP000002531">
    <property type="component" value="Chromosome"/>
</dbReference>
<keyword evidence="13" id="KW-1185">Reference proteome</keyword>
<feature type="binding site" description="covalent" evidence="8">
    <location>
        <position position="139"/>
    </location>
    <ligand>
        <name>heme c</name>
        <dbReference type="ChEBI" id="CHEBI:61717"/>
        <label>2</label>
    </ligand>
</feature>
<dbReference type="PIRSF" id="PIRSF000005">
    <property type="entry name" value="Cytochrome_c4"/>
    <property type="match status" value="1"/>
</dbReference>
<evidence type="ECO:0000256" key="10">
    <source>
        <dbReference type="SAM" id="SignalP"/>
    </source>
</evidence>
<dbReference type="InterPro" id="IPR024167">
    <property type="entry name" value="Cytochrome_c4-like"/>
</dbReference>
<keyword evidence="5" id="KW-0574">Periplasm</keyword>
<dbReference type="eggNOG" id="COG2863">
    <property type="taxonomic scope" value="Bacteria"/>
</dbReference>
<evidence type="ECO:0000313" key="13">
    <source>
        <dbReference type="Proteomes" id="UP000002531"/>
    </source>
</evidence>
<dbReference type="PANTHER" id="PTHR33751">
    <property type="entry name" value="CBB3-TYPE CYTOCHROME C OXIDASE SUBUNIT FIXP"/>
    <property type="match status" value="1"/>
</dbReference>
<dbReference type="InterPro" id="IPR050597">
    <property type="entry name" value="Cytochrome_c_Oxidase_Subunit"/>
</dbReference>
<feature type="domain" description="Cytochrome c" evidence="11">
    <location>
        <begin position="24"/>
        <end position="105"/>
    </location>
</feature>
<feature type="binding site" description="covalent" evidence="8">
    <location>
        <position position="41"/>
    </location>
    <ligand>
        <name>heme c</name>
        <dbReference type="ChEBI" id="CHEBI:61717"/>
        <label>1</label>
    </ligand>
</feature>
<accession>Q3SUV5</accession>
<proteinExistence type="predicted"/>
<evidence type="ECO:0000256" key="2">
    <source>
        <dbReference type="ARBA" id="ARBA00022448"/>
    </source>
</evidence>
<feature type="binding site" description="axial binding residue" evidence="9">
    <location>
        <position position="42"/>
    </location>
    <ligand>
        <name>heme c</name>
        <dbReference type="ChEBI" id="CHEBI:61717"/>
        <label>1</label>
    </ligand>
    <ligandPart>
        <name>Fe</name>
        <dbReference type="ChEBI" id="CHEBI:18248"/>
    </ligandPart>
</feature>
<dbReference type="HOGENOM" id="CLU_076280_2_1_5"/>
<feature type="binding site" description="covalent" evidence="8">
    <location>
        <position position="136"/>
    </location>
    <ligand>
        <name>heme c</name>
        <dbReference type="ChEBI" id="CHEBI:61717"/>
        <label>2</label>
    </ligand>
</feature>
<evidence type="ECO:0000259" key="11">
    <source>
        <dbReference type="PROSITE" id="PS51007"/>
    </source>
</evidence>
<evidence type="ECO:0000256" key="4">
    <source>
        <dbReference type="ARBA" id="ARBA00022723"/>
    </source>
</evidence>
<evidence type="ECO:0000256" key="5">
    <source>
        <dbReference type="ARBA" id="ARBA00022764"/>
    </source>
</evidence>
<evidence type="ECO:0000256" key="6">
    <source>
        <dbReference type="ARBA" id="ARBA00022982"/>
    </source>
</evidence>